<dbReference type="RefSeq" id="WP_047963922.1">
    <property type="nucleotide sequence ID" value="NZ_CAWMBG010000090.1"/>
</dbReference>
<sequence>MNNINLESLKLDMDFPFLTISNSSTDSVNRKKITVTARVVDIYGNPLRNISIFVSDSASNNFERVKIYGPDQNQEIHPTLQGGIEGFSIKTDEHGNVLFFIHPNKALPVVLNLYSNIIGSTKKMPAKHTIFIVNNSLDNMETKFDMPEIINFFGEYLESDGPSEFDVEIPPYGSMFRDYILFFVNGEYTKYFTRVDHKDNTSTFTKLPYDIFKKNVYSNFFYVIVRDSGDALEAKSVSLPLTYQGGVIYKPDPKVERNYATCIVYTSLGVDGGAILPNGSEINYTAIRQYPNAPKAGLYIEILGTKDPGKEKDKVPLNIPVTVNMYLNSTNKSYIKSYHGKIKEQPLETNNKVAAVIHVPLDDIINVKSYQDGGLGNIYFDYKFYDGNDQYGEIWSASIETDIDDD</sequence>
<dbReference type="OrthoDB" id="6448052at2"/>
<dbReference type="Proteomes" id="UP000036277">
    <property type="component" value="Unassembled WGS sequence"/>
</dbReference>
<dbReference type="EMBL" id="LFCV01000090">
    <property type="protein sequence ID" value="KMJ44590.1"/>
    <property type="molecule type" value="Genomic_DNA"/>
</dbReference>
<reference evidence="1 2" key="1">
    <citation type="submission" date="2015-06" db="EMBL/GenBank/DDBJ databases">
        <title>Draft Whole-Genome Sequence of the Entomopathogenic Bacterium Xenorhabdus khoisanae.</title>
        <authorList>
            <person name="Naidoo S."/>
            <person name="Featherston J."/>
            <person name="Gray V.M."/>
        </authorList>
    </citation>
    <scope>NUCLEOTIDE SEQUENCE [LARGE SCALE GENOMIC DNA]</scope>
    <source>
        <strain evidence="1 2">MCB</strain>
    </source>
</reference>
<evidence type="ECO:0000313" key="1">
    <source>
        <dbReference type="EMBL" id="KMJ44590.1"/>
    </source>
</evidence>
<organism evidence="1 2">
    <name type="scientific">Xenorhabdus khoisanae</name>
    <dbReference type="NCBI Taxonomy" id="880157"/>
    <lineage>
        <taxon>Bacteria</taxon>
        <taxon>Pseudomonadati</taxon>
        <taxon>Pseudomonadota</taxon>
        <taxon>Gammaproteobacteria</taxon>
        <taxon>Enterobacterales</taxon>
        <taxon>Morganellaceae</taxon>
        <taxon>Xenorhabdus</taxon>
    </lineage>
</organism>
<proteinExistence type="predicted"/>
<dbReference type="PATRIC" id="fig|880157.4.peg.2931"/>
<keyword evidence="2" id="KW-1185">Reference proteome</keyword>
<name>A0A0J5IN15_9GAMM</name>
<evidence type="ECO:0000313" key="2">
    <source>
        <dbReference type="Proteomes" id="UP000036277"/>
    </source>
</evidence>
<accession>A0A0J5IN15</accession>
<comment type="caution">
    <text evidence="1">The sequence shown here is derived from an EMBL/GenBank/DDBJ whole genome shotgun (WGS) entry which is preliminary data.</text>
</comment>
<gene>
    <name evidence="1" type="ORF">AB204_13720</name>
</gene>
<protein>
    <submittedName>
        <fullName evidence="1">Uncharacterized protein</fullName>
    </submittedName>
</protein>
<dbReference type="AlphaFoldDB" id="A0A0J5IN15"/>